<dbReference type="Gene3D" id="3.20.20.140">
    <property type="entry name" value="Metal-dependent hydrolases"/>
    <property type="match status" value="1"/>
</dbReference>
<dbReference type="InterPro" id="IPR052358">
    <property type="entry name" value="Aro_Compnd_Degr_Hydrolases"/>
</dbReference>
<dbReference type="Proteomes" id="UP001168505">
    <property type="component" value="Unassembled WGS sequence"/>
</dbReference>
<protein>
    <recommendedName>
        <fullName evidence="1">Amidohydrolase-related domain-containing protein</fullName>
    </recommendedName>
</protein>
<dbReference type="Pfam" id="PF04909">
    <property type="entry name" value="Amidohydro_2"/>
    <property type="match status" value="1"/>
</dbReference>
<dbReference type="PANTHER" id="PTHR35563:SF2">
    <property type="entry name" value="BARREL METAL-DEPENDENT HYDROLASE, PUTATIVE (AFU_ORTHOLOGUE AFUA_1G16240)-RELATED"/>
    <property type="match status" value="1"/>
</dbReference>
<dbReference type="PANTHER" id="PTHR35563">
    <property type="entry name" value="BARREL METAL-DEPENDENT HYDROLASE, PUTATIVE (AFU_ORTHOLOGUE AFUA_1G16240)-RELATED"/>
    <property type="match status" value="1"/>
</dbReference>
<dbReference type="InterPro" id="IPR032466">
    <property type="entry name" value="Metal_Hydrolase"/>
</dbReference>
<sequence length="255" mass="28137">MYKVFDSHFHIIDPAYPLVVNQGFTPDYYTVEQYRAELAGMGVEAVGGAVVSGSFQGYDQSYFAGALGKLGEGFVGVTQLDPETPDDEILKLDELGIKAIRFNLFRGLSATLEEIEEQGRRVRELCGWKTELYLDASKMDDDFVALVLRMPGVSIDHLGMRKGGADLLKRFVAAGVPVRVTGFGRIDYTREEASKLIAELYAENPQALIFGSDLPSTRASKRFCVDDIELICEAVGADHAQEILYDNGAAWYLEA</sequence>
<dbReference type="RefSeq" id="WP_204540415.1">
    <property type="nucleotide sequence ID" value="NZ_JAUEIR010000008.1"/>
</dbReference>
<dbReference type="GO" id="GO:0016787">
    <property type="term" value="F:hydrolase activity"/>
    <property type="evidence" value="ECO:0007669"/>
    <property type="project" value="InterPro"/>
</dbReference>
<dbReference type="SUPFAM" id="SSF51556">
    <property type="entry name" value="Metallo-dependent hydrolases"/>
    <property type="match status" value="1"/>
</dbReference>
<evidence type="ECO:0000313" key="3">
    <source>
        <dbReference type="Proteomes" id="UP001168505"/>
    </source>
</evidence>
<feature type="domain" description="Amidohydrolase-related" evidence="1">
    <location>
        <begin position="6"/>
        <end position="252"/>
    </location>
</feature>
<reference evidence="2" key="2">
    <citation type="submission" date="2023-08" db="EMBL/GenBank/DDBJ databases">
        <title>Identification and characterization of horizontal gene transfer across gut microbiota members of farm animals based on homology search.</title>
        <authorList>
            <person name="Schwarzerova J."/>
            <person name="Nykrynova M."/>
            <person name="Jureckova K."/>
            <person name="Cejkova D."/>
            <person name="Rychlik I."/>
        </authorList>
    </citation>
    <scope>NUCLEOTIDE SEQUENCE</scope>
    <source>
        <strain evidence="2">15_COKtk</strain>
    </source>
</reference>
<gene>
    <name evidence="2" type="ORF">QVN40_09795</name>
</gene>
<name>A0AAW7K450_9ACTN</name>
<dbReference type="AlphaFoldDB" id="A0AAW7K450"/>
<dbReference type="EMBL" id="JAUEIR010000008">
    <property type="protein sequence ID" value="MDN0069982.1"/>
    <property type="molecule type" value="Genomic_DNA"/>
</dbReference>
<comment type="caution">
    <text evidence="2">The sequence shown here is derived from an EMBL/GenBank/DDBJ whole genome shotgun (WGS) entry which is preliminary data.</text>
</comment>
<evidence type="ECO:0000313" key="2">
    <source>
        <dbReference type="EMBL" id="MDN0069982.1"/>
    </source>
</evidence>
<dbReference type="InterPro" id="IPR006680">
    <property type="entry name" value="Amidohydro-rel"/>
</dbReference>
<reference evidence="2" key="1">
    <citation type="submission" date="2023-06" db="EMBL/GenBank/DDBJ databases">
        <authorList>
            <person name="Zeman M."/>
            <person name="Kubasova T."/>
            <person name="Jahodarova E."/>
            <person name="Nykrynova M."/>
            <person name="Rychlik I."/>
        </authorList>
    </citation>
    <scope>NUCLEOTIDE SEQUENCE</scope>
    <source>
        <strain evidence="2">15_COKtk</strain>
    </source>
</reference>
<accession>A0AAW7K450</accession>
<organism evidence="2 3">
    <name type="scientific">Collinsella ihumii</name>
    <dbReference type="NCBI Taxonomy" id="1720204"/>
    <lineage>
        <taxon>Bacteria</taxon>
        <taxon>Bacillati</taxon>
        <taxon>Actinomycetota</taxon>
        <taxon>Coriobacteriia</taxon>
        <taxon>Coriobacteriales</taxon>
        <taxon>Coriobacteriaceae</taxon>
        <taxon>Collinsella</taxon>
    </lineage>
</organism>
<evidence type="ECO:0000259" key="1">
    <source>
        <dbReference type="Pfam" id="PF04909"/>
    </source>
</evidence>
<proteinExistence type="predicted"/>